<protein>
    <submittedName>
        <fullName evidence="1">Uncharacterized protein</fullName>
    </submittedName>
</protein>
<organism evidence="1 2">
    <name type="scientific">Paenibacillus dendrobii</name>
    <dbReference type="NCBI Taxonomy" id="2691084"/>
    <lineage>
        <taxon>Bacteria</taxon>
        <taxon>Bacillati</taxon>
        <taxon>Bacillota</taxon>
        <taxon>Bacilli</taxon>
        <taxon>Bacillales</taxon>
        <taxon>Paenibacillaceae</taxon>
        <taxon>Paenibacillus</taxon>
    </lineage>
</organism>
<sequence>MKVKSRVIEQYKELCPFSYAKCESITDVEYKIKRAVQLGTRTATIDGEKYIQYYYNCFVVKGNKVIHMRKNKDKYIDVRESVKATYDRLEGKILV</sequence>
<gene>
    <name evidence="1" type="ORF">GRF59_14420</name>
</gene>
<name>A0A7X3LH67_9BACL</name>
<accession>A0A7X3LH67</accession>
<reference evidence="1 2" key="1">
    <citation type="submission" date="2019-12" db="EMBL/GenBank/DDBJ databases">
        <title>Paenibacillus sp. nov., an endophytic bacterium isolated from the stem of Dendrobium.</title>
        <authorList>
            <person name="Zhao R."/>
        </authorList>
    </citation>
    <scope>NUCLEOTIDE SEQUENCE [LARGE SCALE GENOMIC DNA]</scope>
    <source>
        <strain evidence="1 2">HJL G12</strain>
    </source>
</reference>
<keyword evidence="2" id="KW-1185">Reference proteome</keyword>
<evidence type="ECO:0000313" key="2">
    <source>
        <dbReference type="Proteomes" id="UP000460318"/>
    </source>
</evidence>
<comment type="caution">
    <text evidence="1">The sequence shown here is derived from an EMBL/GenBank/DDBJ whole genome shotgun (WGS) entry which is preliminary data.</text>
</comment>
<dbReference type="RefSeq" id="WP_160498430.1">
    <property type="nucleotide sequence ID" value="NZ_WUBI01000002.1"/>
</dbReference>
<dbReference type="AlphaFoldDB" id="A0A7X3LH67"/>
<dbReference type="Proteomes" id="UP000460318">
    <property type="component" value="Unassembled WGS sequence"/>
</dbReference>
<dbReference type="EMBL" id="WUBI01000002">
    <property type="protein sequence ID" value="MWV44812.1"/>
    <property type="molecule type" value="Genomic_DNA"/>
</dbReference>
<proteinExistence type="predicted"/>
<evidence type="ECO:0000313" key="1">
    <source>
        <dbReference type="EMBL" id="MWV44812.1"/>
    </source>
</evidence>